<accession>A0A4Y1QME6</accession>
<evidence type="ECO:0000256" key="1">
    <source>
        <dbReference type="SAM" id="MobiDB-lite"/>
    </source>
</evidence>
<feature type="region of interest" description="Disordered" evidence="1">
    <location>
        <begin position="25"/>
        <end position="46"/>
    </location>
</feature>
<organism evidence="2">
    <name type="scientific">Prunus dulcis</name>
    <name type="common">Almond</name>
    <name type="synonym">Amygdalus dulcis</name>
    <dbReference type="NCBI Taxonomy" id="3755"/>
    <lineage>
        <taxon>Eukaryota</taxon>
        <taxon>Viridiplantae</taxon>
        <taxon>Streptophyta</taxon>
        <taxon>Embryophyta</taxon>
        <taxon>Tracheophyta</taxon>
        <taxon>Spermatophyta</taxon>
        <taxon>Magnoliopsida</taxon>
        <taxon>eudicotyledons</taxon>
        <taxon>Gunneridae</taxon>
        <taxon>Pentapetalae</taxon>
        <taxon>rosids</taxon>
        <taxon>fabids</taxon>
        <taxon>Rosales</taxon>
        <taxon>Rosaceae</taxon>
        <taxon>Amygdaloideae</taxon>
        <taxon>Amygdaleae</taxon>
        <taxon>Prunus</taxon>
    </lineage>
</organism>
<proteinExistence type="predicted"/>
<name>A0A4Y1QME6_PRUDU</name>
<evidence type="ECO:0000313" key="2">
    <source>
        <dbReference type="EMBL" id="BBG93028.1"/>
    </source>
</evidence>
<protein>
    <submittedName>
        <fullName evidence="2">Uncharacterized protein</fullName>
    </submittedName>
</protein>
<dbReference type="AlphaFoldDB" id="A0A4Y1QME6"/>
<dbReference type="EMBL" id="AP019297">
    <property type="protein sequence ID" value="BBG93028.1"/>
    <property type="molecule type" value="Genomic_DNA"/>
</dbReference>
<reference evidence="2" key="1">
    <citation type="journal article" date="2019" name="Science">
        <title>Mutation of a bHLH transcription factor allowed almond domestication.</title>
        <authorList>
            <person name="Sanchez-Perez R."/>
            <person name="Pavan S."/>
            <person name="Mazzeo R."/>
            <person name="Moldovan C."/>
            <person name="Aiese Cigliano R."/>
            <person name="Del Cueto J."/>
            <person name="Ricciardi F."/>
            <person name="Lotti C."/>
            <person name="Ricciardi L."/>
            <person name="Dicenta F."/>
            <person name="Lopez-Marques R.L."/>
            <person name="Lindberg Moller B."/>
        </authorList>
    </citation>
    <scope>NUCLEOTIDE SEQUENCE</scope>
</reference>
<sequence>MRLMGSDRRQNSYIIPGLSLKKRRQITVHRHRDGRGSKGAKFKEGTSESQIDQLIQGYANLVNLIDPMKSFH</sequence>
<feature type="non-terminal residue" evidence="2">
    <location>
        <position position="72"/>
    </location>
</feature>
<gene>
    <name evidence="2" type="ORF">Prudu_000921</name>
</gene>